<reference evidence="1 2" key="1">
    <citation type="submission" date="2019-12" db="EMBL/GenBank/DDBJ databases">
        <title>Roseobacter cerasinus sp. nov., isolated from seawater around aquaculture.</title>
        <authorList>
            <person name="Muramatsu S."/>
            <person name="Takabe Y."/>
            <person name="Mori K."/>
            <person name="Takaichi S."/>
            <person name="Hanada S."/>
        </authorList>
    </citation>
    <scope>NUCLEOTIDE SEQUENCE [LARGE SCALE GENOMIC DNA]</scope>
    <source>
        <strain evidence="1 2">AI77</strain>
    </source>
</reference>
<keyword evidence="2" id="KW-1185">Reference proteome</keyword>
<dbReference type="Proteomes" id="UP000436522">
    <property type="component" value="Unassembled WGS sequence"/>
</dbReference>
<dbReference type="EMBL" id="BLIV01000013">
    <property type="protein sequence ID" value="GFE52498.1"/>
    <property type="molecule type" value="Genomic_DNA"/>
</dbReference>
<accession>A0A640VVQ5</accession>
<evidence type="ECO:0000313" key="1">
    <source>
        <dbReference type="EMBL" id="GFE52498.1"/>
    </source>
</evidence>
<proteinExistence type="predicted"/>
<comment type="caution">
    <text evidence="1">The sequence shown here is derived from an EMBL/GenBank/DDBJ whole genome shotgun (WGS) entry which is preliminary data.</text>
</comment>
<dbReference type="RefSeq" id="WP_159981227.1">
    <property type="nucleotide sequence ID" value="NZ_BLIV01000013.1"/>
</dbReference>
<evidence type="ECO:0000313" key="2">
    <source>
        <dbReference type="Proteomes" id="UP000436522"/>
    </source>
</evidence>
<sequence>MPFADDARPDQRAAQANLARLINAGQAAGFAGLIYDNRDAGHSDLGHARYPGLVVTRYGPALQDRRLHYGLAEDLLFDGIVIGNSSTAFKSGRAPRSLPRAAMTSGVGPTFAYQNYRLNHFYVYPEHRDHDAVDLFPANWPYMIISQGSSYRDRPFVAAAVWALAAMRPDTRAMLQREDLVAPTLQMILRRSQAHVRNRATYLTGAAHPTVFQQSALRLDRVVALAQSLTPDTVPPVPMLQVLSETFAPRAGLIGRSERLFDTPGAIARIWRGPEWEKEMILATDTRGPARAADAKLHWVLLRGDPSRVRIEPLDESGTRARLTINWHDRRPIAPRAERLSDRVDIAVILTQGGVESAPAILSISFPTHQQRDYAAPDRPGAPPRLVSVDYDAIAAGRTYDPGLHWSAPWRDTPIYEEDRLTGWTRTFSDDRPNQRFLADGRFANGREAAYTLKGKEKGSPFLEVAEITLIDEQN</sequence>
<organism evidence="1 2">
    <name type="scientific">Roseobacter cerasinus</name>
    <dbReference type="NCBI Taxonomy" id="2602289"/>
    <lineage>
        <taxon>Bacteria</taxon>
        <taxon>Pseudomonadati</taxon>
        <taxon>Pseudomonadota</taxon>
        <taxon>Alphaproteobacteria</taxon>
        <taxon>Rhodobacterales</taxon>
        <taxon>Roseobacteraceae</taxon>
        <taxon>Roseobacter</taxon>
    </lineage>
</organism>
<protein>
    <submittedName>
        <fullName evidence="1">Uncharacterized protein</fullName>
    </submittedName>
</protein>
<name>A0A640VVQ5_9RHOB</name>
<dbReference type="AlphaFoldDB" id="A0A640VVQ5"/>
<dbReference type="OrthoDB" id="175605at2"/>
<gene>
    <name evidence="1" type="ORF">So717_42510</name>
</gene>